<evidence type="ECO:0000259" key="7">
    <source>
        <dbReference type="Pfam" id="PF26002"/>
    </source>
</evidence>
<keyword evidence="5" id="KW-1133">Transmembrane helix</keyword>
<evidence type="ECO:0000256" key="5">
    <source>
        <dbReference type="ARBA" id="ARBA00022989"/>
    </source>
</evidence>
<dbReference type="EMBL" id="JADKNH010000010">
    <property type="protein sequence ID" value="MBF4694601.1"/>
    <property type="molecule type" value="Genomic_DNA"/>
</dbReference>
<evidence type="ECO:0000256" key="2">
    <source>
        <dbReference type="ARBA" id="ARBA00009477"/>
    </source>
</evidence>
<keyword evidence="6" id="KW-0472">Membrane</keyword>
<evidence type="ECO:0000256" key="6">
    <source>
        <dbReference type="ARBA" id="ARBA00023136"/>
    </source>
</evidence>
<dbReference type="Gene3D" id="2.40.30.170">
    <property type="match status" value="1"/>
</dbReference>
<dbReference type="PRINTS" id="PR01490">
    <property type="entry name" value="RTXTOXIND"/>
</dbReference>
<sequence>MVFERELSGENPDEMDSVAEGRMNKAKNISSMNTILAPVSGQINGLGGNAVGSVVSASTPIMTLVPRDTPMIIEASIANMDIGFISEGQSVDIKVDTFPFQKYGVIEGVITFVSPDAYQDENQGSFYKIKVKPSKETLNVNGKEMKISSGMTTTVEVKTGKRRIIEFFLPAVDYIKESFELR</sequence>
<gene>
    <name evidence="8" type="ORF">ISU02_15930</name>
</gene>
<dbReference type="PANTHER" id="PTHR30386:SF26">
    <property type="entry name" value="TRANSPORT PROTEIN COMB"/>
    <property type="match status" value="1"/>
</dbReference>
<evidence type="ECO:0000256" key="1">
    <source>
        <dbReference type="ARBA" id="ARBA00004167"/>
    </source>
</evidence>
<reference evidence="8 9" key="1">
    <citation type="submission" date="2020-11" db="EMBL/GenBank/DDBJ databases">
        <title>Fusibacter basophilias sp. nov.</title>
        <authorList>
            <person name="Qiu D."/>
        </authorList>
    </citation>
    <scope>NUCLEOTIDE SEQUENCE [LARGE SCALE GENOMIC DNA]</scope>
    <source>
        <strain evidence="8 9">Q10-2</strain>
    </source>
</reference>
<dbReference type="PANTHER" id="PTHR30386">
    <property type="entry name" value="MEMBRANE FUSION SUBUNIT OF EMRAB-TOLC MULTIDRUG EFFLUX PUMP"/>
    <property type="match status" value="1"/>
</dbReference>
<dbReference type="InterPro" id="IPR058982">
    <property type="entry name" value="Beta-barrel_AprE"/>
</dbReference>
<proteinExistence type="inferred from homology"/>
<feature type="domain" description="AprE-like beta-barrel" evidence="7">
    <location>
        <begin position="71"/>
        <end position="160"/>
    </location>
</feature>
<evidence type="ECO:0000313" key="9">
    <source>
        <dbReference type="Proteomes" id="UP000614200"/>
    </source>
</evidence>
<dbReference type="Proteomes" id="UP000614200">
    <property type="component" value="Unassembled WGS sequence"/>
</dbReference>
<name>A0ABR9ZVW3_9FIRM</name>
<evidence type="ECO:0000313" key="8">
    <source>
        <dbReference type="EMBL" id="MBF4694601.1"/>
    </source>
</evidence>
<dbReference type="InterPro" id="IPR050739">
    <property type="entry name" value="MFP"/>
</dbReference>
<organism evidence="8 9">
    <name type="scientific">Fusibacter ferrireducens</name>
    <dbReference type="NCBI Taxonomy" id="2785058"/>
    <lineage>
        <taxon>Bacteria</taxon>
        <taxon>Bacillati</taxon>
        <taxon>Bacillota</taxon>
        <taxon>Clostridia</taxon>
        <taxon>Eubacteriales</taxon>
        <taxon>Eubacteriales Family XII. Incertae Sedis</taxon>
        <taxon>Fusibacter</taxon>
    </lineage>
</organism>
<dbReference type="InterPro" id="IPR006144">
    <property type="entry name" value="Secretion_HlyD_CS"/>
</dbReference>
<accession>A0ABR9ZVW3</accession>
<keyword evidence="4" id="KW-0812">Transmembrane</keyword>
<evidence type="ECO:0000256" key="3">
    <source>
        <dbReference type="ARBA" id="ARBA00022448"/>
    </source>
</evidence>
<dbReference type="PROSITE" id="PS00543">
    <property type="entry name" value="HLYD_FAMILY"/>
    <property type="match status" value="1"/>
</dbReference>
<comment type="subcellular location">
    <subcellularLocation>
        <location evidence="1">Membrane</location>
        <topology evidence="1">Single-pass membrane protein</topology>
    </subcellularLocation>
</comment>
<protein>
    <submittedName>
        <fullName evidence="8">HlyD family efflux transporter periplasmic adaptor subunit</fullName>
    </submittedName>
</protein>
<comment type="caution">
    <text evidence="8">The sequence shown here is derived from an EMBL/GenBank/DDBJ whole genome shotgun (WGS) entry which is preliminary data.</text>
</comment>
<dbReference type="Pfam" id="PF26002">
    <property type="entry name" value="Beta-barrel_AprE"/>
    <property type="match status" value="1"/>
</dbReference>
<keyword evidence="9" id="KW-1185">Reference proteome</keyword>
<comment type="similarity">
    <text evidence="2">Belongs to the membrane fusion protein (MFP) (TC 8.A.1) family.</text>
</comment>
<evidence type="ECO:0000256" key="4">
    <source>
        <dbReference type="ARBA" id="ARBA00022692"/>
    </source>
</evidence>
<keyword evidence="3" id="KW-0813">Transport</keyword>